<organism evidence="3 4">
    <name type="scientific">Luteimonas cucumeris</name>
    <dbReference type="NCBI Taxonomy" id="985012"/>
    <lineage>
        <taxon>Bacteria</taxon>
        <taxon>Pseudomonadati</taxon>
        <taxon>Pseudomonadota</taxon>
        <taxon>Gammaproteobacteria</taxon>
        <taxon>Lysobacterales</taxon>
        <taxon>Lysobacteraceae</taxon>
        <taxon>Luteimonas</taxon>
    </lineage>
</organism>
<keyword evidence="4" id="KW-1185">Reference proteome</keyword>
<dbReference type="AlphaFoldDB" id="A0A562LBF0"/>
<evidence type="ECO:0000313" key="4">
    <source>
        <dbReference type="Proteomes" id="UP000315167"/>
    </source>
</evidence>
<accession>A0A562LBF0</accession>
<evidence type="ECO:0000259" key="2">
    <source>
        <dbReference type="Pfam" id="PF13590"/>
    </source>
</evidence>
<feature type="chain" id="PRO_5021798112" evidence="1">
    <location>
        <begin position="18"/>
        <end position="178"/>
    </location>
</feature>
<name>A0A562LBF0_9GAMM</name>
<dbReference type="Proteomes" id="UP000315167">
    <property type="component" value="Unassembled WGS sequence"/>
</dbReference>
<dbReference type="OrthoDB" id="118896at2"/>
<proteinExistence type="predicted"/>
<gene>
    <name evidence="3" type="ORF">IP90_01103</name>
</gene>
<dbReference type="Pfam" id="PF13590">
    <property type="entry name" value="DUF4136"/>
    <property type="match status" value="1"/>
</dbReference>
<protein>
    <submittedName>
        <fullName evidence="3">Uncharacterized protein DUF4136</fullName>
    </submittedName>
</protein>
<dbReference type="Gene3D" id="3.30.160.670">
    <property type="match status" value="1"/>
</dbReference>
<reference evidence="3 4" key="1">
    <citation type="journal article" date="2015" name="Stand. Genomic Sci.">
        <title>Genomic Encyclopedia of Bacterial and Archaeal Type Strains, Phase III: the genomes of soil and plant-associated and newly described type strains.</title>
        <authorList>
            <person name="Whitman W.B."/>
            <person name="Woyke T."/>
            <person name="Klenk H.P."/>
            <person name="Zhou Y."/>
            <person name="Lilburn T.G."/>
            <person name="Beck B.J."/>
            <person name="De Vos P."/>
            <person name="Vandamme P."/>
            <person name="Eisen J.A."/>
            <person name="Garrity G."/>
            <person name="Hugenholtz P."/>
            <person name="Kyrpides N.C."/>
        </authorList>
    </citation>
    <scope>NUCLEOTIDE SEQUENCE [LARGE SCALE GENOMIC DNA]</scope>
    <source>
        <strain evidence="3 4">CGMCC 1.10821</strain>
    </source>
</reference>
<dbReference type="EMBL" id="VLKN01000002">
    <property type="protein sequence ID" value="TWI04961.1"/>
    <property type="molecule type" value="Genomic_DNA"/>
</dbReference>
<evidence type="ECO:0000256" key="1">
    <source>
        <dbReference type="SAM" id="SignalP"/>
    </source>
</evidence>
<feature type="domain" description="DUF4136" evidence="2">
    <location>
        <begin position="23"/>
        <end position="171"/>
    </location>
</feature>
<feature type="signal peptide" evidence="1">
    <location>
        <begin position="1"/>
        <end position="17"/>
    </location>
</feature>
<sequence>MKRLALLMLPLLLSACASTPTTTTDVSPSADFSNYRSYSWLAKPDVNNPLAQQRIVDGINAQLRAKGWTESADGDVAVAAHVATSQKQTLDTFYSGGMYGGWGWRGGMGMGTSTTRVHTYDVGTLVVDMFDAKTKQGIWRGTASGTVPDSPEKANAAIDAGIAKMFAEFPPGSAPAGN</sequence>
<evidence type="ECO:0000313" key="3">
    <source>
        <dbReference type="EMBL" id="TWI04961.1"/>
    </source>
</evidence>
<dbReference type="PROSITE" id="PS51257">
    <property type="entry name" value="PROKAR_LIPOPROTEIN"/>
    <property type="match status" value="1"/>
</dbReference>
<keyword evidence="1" id="KW-0732">Signal</keyword>
<dbReference type="RefSeq" id="WP_144898606.1">
    <property type="nucleotide sequence ID" value="NZ_VLKN01000002.1"/>
</dbReference>
<dbReference type="InterPro" id="IPR025411">
    <property type="entry name" value="DUF4136"/>
</dbReference>
<comment type="caution">
    <text evidence="3">The sequence shown here is derived from an EMBL/GenBank/DDBJ whole genome shotgun (WGS) entry which is preliminary data.</text>
</comment>